<keyword evidence="2" id="KW-1185">Reference proteome</keyword>
<proteinExistence type="predicted"/>
<protein>
    <submittedName>
        <fullName evidence="1">Uncharacterized protein</fullName>
    </submittedName>
</protein>
<organism evidence="1 2">
    <name type="scientific">Rangifer tarandus platyrhynchus</name>
    <name type="common">Svalbard reindeer</name>
    <dbReference type="NCBI Taxonomy" id="3082113"/>
    <lineage>
        <taxon>Eukaryota</taxon>
        <taxon>Metazoa</taxon>
        <taxon>Chordata</taxon>
        <taxon>Craniata</taxon>
        <taxon>Vertebrata</taxon>
        <taxon>Euteleostomi</taxon>
        <taxon>Mammalia</taxon>
        <taxon>Eutheria</taxon>
        <taxon>Laurasiatheria</taxon>
        <taxon>Artiodactyla</taxon>
        <taxon>Ruminantia</taxon>
        <taxon>Pecora</taxon>
        <taxon>Cervidae</taxon>
        <taxon>Odocoileinae</taxon>
        <taxon>Rangifer</taxon>
    </lineage>
</organism>
<gene>
    <name evidence="1" type="ORF">MRATA1EN1_LOCUS12021</name>
</gene>
<dbReference type="Proteomes" id="UP001176941">
    <property type="component" value="Chromosome 21"/>
</dbReference>
<name>A0ABN8YNK1_RANTA</name>
<dbReference type="EMBL" id="OX459957">
    <property type="protein sequence ID" value="CAI9163059.1"/>
    <property type="molecule type" value="Genomic_DNA"/>
</dbReference>
<sequence length="119" mass="13003">MQRAAGGGGRDGGQGFCCPLKLASQLANPLAPWDPPFTLPSPCHLLRVQGCGRWVERVWVRKQGAGRGLSTTLLWIFLHLHTEGVYSRTFSQASSSCSILSLLPFSFPVLCPMHMSHLI</sequence>
<evidence type="ECO:0000313" key="1">
    <source>
        <dbReference type="EMBL" id="CAI9163059.1"/>
    </source>
</evidence>
<accession>A0ABN8YNK1</accession>
<evidence type="ECO:0000313" key="2">
    <source>
        <dbReference type="Proteomes" id="UP001176941"/>
    </source>
</evidence>
<reference evidence="1" key="1">
    <citation type="submission" date="2023-04" db="EMBL/GenBank/DDBJ databases">
        <authorList>
            <consortium name="ELIXIR-Norway"/>
        </authorList>
    </citation>
    <scope>NUCLEOTIDE SEQUENCE [LARGE SCALE GENOMIC DNA]</scope>
</reference>